<name>A0A7K3LR02_9ACTN</name>
<keyword evidence="2" id="KW-0472">Membrane</keyword>
<dbReference type="NCBIfam" id="TIGR02046">
    <property type="entry name" value="sdhC_b558_fam"/>
    <property type="match status" value="1"/>
</dbReference>
<dbReference type="CDD" id="cd03498">
    <property type="entry name" value="SQR_TypeB_2_TM"/>
    <property type="match status" value="1"/>
</dbReference>
<gene>
    <name evidence="3" type="ORF">GYA93_14045</name>
</gene>
<comment type="caution">
    <text evidence="3">The sequence shown here is derived from an EMBL/GenBank/DDBJ whole genome shotgun (WGS) entry which is preliminary data.</text>
</comment>
<evidence type="ECO:0000256" key="1">
    <source>
        <dbReference type="SAM" id="MobiDB-lite"/>
    </source>
</evidence>
<dbReference type="GO" id="GO:0016020">
    <property type="term" value="C:membrane"/>
    <property type="evidence" value="ECO:0007669"/>
    <property type="project" value="InterPro"/>
</dbReference>
<feature type="region of interest" description="Disordered" evidence="1">
    <location>
        <begin position="1"/>
        <end position="25"/>
    </location>
</feature>
<dbReference type="EMBL" id="JAADZU010000044">
    <property type="protein sequence ID" value="NDK90694.1"/>
    <property type="molecule type" value="Genomic_DNA"/>
</dbReference>
<dbReference type="Proteomes" id="UP000466307">
    <property type="component" value="Unassembled WGS sequence"/>
</dbReference>
<dbReference type="InterPro" id="IPR011138">
    <property type="entry name" value="Cytochrome_b-558"/>
</dbReference>
<feature type="transmembrane region" description="Helical" evidence="2">
    <location>
        <begin position="152"/>
        <end position="171"/>
    </location>
</feature>
<dbReference type="SUPFAM" id="SSF81343">
    <property type="entry name" value="Fumarate reductase respiratory complex transmembrane subunits"/>
    <property type="match status" value="1"/>
</dbReference>
<keyword evidence="4" id="KW-1185">Reference proteome</keyword>
<feature type="transmembrane region" description="Helical" evidence="2">
    <location>
        <begin position="109"/>
        <end position="131"/>
    </location>
</feature>
<dbReference type="Gene3D" id="1.20.1300.10">
    <property type="entry name" value="Fumarate reductase/succinate dehydrogenase, transmembrane subunit"/>
    <property type="match status" value="1"/>
</dbReference>
<feature type="transmembrane region" description="Helical" evidence="2">
    <location>
        <begin position="209"/>
        <end position="231"/>
    </location>
</feature>
<accession>A0A7K3LR02</accession>
<feature type="transmembrane region" description="Helical" evidence="2">
    <location>
        <begin position="243"/>
        <end position="272"/>
    </location>
</feature>
<reference evidence="3 4" key="1">
    <citation type="submission" date="2020-01" db="EMBL/GenBank/DDBJ databases">
        <title>Investigation of new actinobacteria for the biodesulphurisation of diesel fuel.</title>
        <authorList>
            <person name="Athi Narayanan S.M."/>
        </authorList>
    </citation>
    <scope>NUCLEOTIDE SEQUENCE [LARGE SCALE GENOMIC DNA]</scope>
    <source>
        <strain evidence="3 4">213E</strain>
    </source>
</reference>
<evidence type="ECO:0000313" key="4">
    <source>
        <dbReference type="Proteomes" id="UP000466307"/>
    </source>
</evidence>
<sequence length="273" mass="28934">MSSRSPSPSASSPTEVPSRSAPIDGPPIDGTPIGVPAAVAPMPTTRPPLPSTVTLKVTMALTGTVFALFVLVHMIGNLKVYTGAEHFDAYAHWLRTLLEPLLPYEGALWIFRVVLLACLIAHVGASVMLIGRAHRARGRFRRRGMGLRRLPATLMPYTGLVLLVFIVVHILDLTTGTRPVASSSFESATADASSAHHNLVESLQRWPMALFYIVVMGLLGLHLVHGLWSVVNDLGATGRRVRQAGAVIALVVAAAVMIGNISIPIAVLAGAVG</sequence>
<keyword evidence="2" id="KW-1133">Transmembrane helix</keyword>
<organism evidence="3 4">
    <name type="scientific">Gordonia desulfuricans</name>
    <dbReference type="NCBI Taxonomy" id="89051"/>
    <lineage>
        <taxon>Bacteria</taxon>
        <taxon>Bacillati</taxon>
        <taxon>Actinomycetota</taxon>
        <taxon>Actinomycetes</taxon>
        <taxon>Mycobacteriales</taxon>
        <taxon>Gordoniaceae</taxon>
        <taxon>Gordonia</taxon>
    </lineage>
</organism>
<proteinExistence type="predicted"/>
<dbReference type="AlphaFoldDB" id="A0A7K3LR02"/>
<keyword evidence="2" id="KW-0812">Transmembrane</keyword>
<evidence type="ECO:0000313" key="3">
    <source>
        <dbReference type="EMBL" id="NDK90694.1"/>
    </source>
</evidence>
<dbReference type="InterPro" id="IPR034804">
    <property type="entry name" value="SQR/QFR_C/D"/>
</dbReference>
<protein>
    <submittedName>
        <fullName evidence="3">Succinate dehydrogenase cytochrome b subunit</fullName>
    </submittedName>
</protein>
<feature type="transmembrane region" description="Helical" evidence="2">
    <location>
        <begin position="53"/>
        <end position="75"/>
    </location>
</feature>
<evidence type="ECO:0000256" key="2">
    <source>
        <dbReference type="SAM" id="Phobius"/>
    </source>
</evidence>